<comment type="caution">
    <text evidence="7">The sequence shown here is derived from an EMBL/GenBank/DDBJ whole genome shotgun (WGS) entry which is preliminary data.</text>
</comment>
<keyword evidence="4" id="KW-0460">Magnesium</keyword>
<dbReference type="PRINTS" id="PR00502">
    <property type="entry name" value="NUDIXFAMILY"/>
</dbReference>
<comment type="similarity">
    <text evidence="2 5">Belongs to the Nudix hydrolase family.</text>
</comment>
<dbReference type="EMBL" id="VJZC01000047">
    <property type="protein sequence ID" value="MPY57507.1"/>
    <property type="molecule type" value="Genomic_DNA"/>
</dbReference>
<keyword evidence="8" id="KW-1185">Reference proteome</keyword>
<protein>
    <submittedName>
        <fullName evidence="7">NUDIX domain-containing protein</fullName>
    </submittedName>
</protein>
<dbReference type="Proteomes" id="UP000400924">
    <property type="component" value="Unassembled WGS sequence"/>
</dbReference>
<dbReference type="Gene3D" id="3.90.79.10">
    <property type="entry name" value="Nucleoside Triphosphate Pyrophosphohydrolase"/>
    <property type="match status" value="1"/>
</dbReference>
<evidence type="ECO:0000313" key="8">
    <source>
        <dbReference type="Proteomes" id="UP000400924"/>
    </source>
</evidence>
<evidence type="ECO:0000256" key="5">
    <source>
        <dbReference type="RuleBase" id="RU003476"/>
    </source>
</evidence>
<dbReference type="CDD" id="cd04685">
    <property type="entry name" value="NUDIX_Hydrolase"/>
    <property type="match status" value="1"/>
</dbReference>
<keyword evidence="3 5" id="KW-0378">Hydrolase</keyword>
<reference evidence="7 8" key="1">
    <citation type="submission" date="2019-07" db="EMBL/GenBank/DDBJ databases">
        <title>New species of Amycolatopsis and Streptomyces.</title>
        <authorList>
            <person name="Duangmal K."/>
            <person name="Teo W.F.A."/>
            <person name="Lipun K."/>
        </authorList>
    </citation>
    <scope>NUCLEOTIDE SEQUENCE [LARGE SCALE GENOMIC DNA]</scope>
    <source>
        <strain evidence="7 8">NBRC 106415</strain>
    </source>
</reference>
<dbReference type="Pfam" id="PF00293">
    <property type="entry name" value="NUDIX"/>
    <property type="match status" value="1"/>
</dbReference>
<accession>A0A5N8XDM5</accession>
<dbReference type="OrthoDB" id="9764897at2"/>
<dbReference type="InterPro" id="IPR015797">
    <property type="entry name" value="NUDIX_hydrolase-like_dom_sf"/>
</dbReference>
<gene>
    <name evidence="7" type="ORF">FNH08_10155</name>
</gene>
<feature type="domain" description="Nudix hydrolase" evidence="6">
    <location>
        <begin position="12"/>
        <end position="154"/>
    </location>
</feature>
<dbReference type="InterPro" id="IPR000086">
    <property type="entry name" value="NUDIX_hydrolase_dom"/>
</dbReference>
<evidence type="ECO:0000313" key="7">
    <source>
        <dbReference type="EMBL" id="MPY57507.1"/>
    </source>
</evidence>
<evidence type="ECO:0000256" key="4">
    <source>
        <dbReference type="ARBA" id="ARBA00022842"/>
    </source>
</evidence>
<organism evidence="7 8">
    <name type="scientific">Streptomyces spongiae</name>
    <dbReference type="NCBI Taxonomy" id="565072"/>
    <lineage>
        <taxon>Bacteria</taxon>
        <taxon>Bacillati</taxon>
        <taxon>Actinomycetota</taxon>
        <taxon>Actinomycetes</taxon>
        <taxon>Kitasatosporales</taxon>
        <taxon>Streptomycetaceae</taxon>
        <taxon>Streptomyces</taxon>
    </lineage>
</organism>
<dbReference type="PROSITE" id="PS00893">
    <property type="entry name" value="NUDIX_BOX"/>
    <property type="match status" value="1"/>
</dbReference>
<dbReference type="InterPro" id="IPR020476">
    <property type="entry name" value="Nudix_hydrolase"/>
</dbReference>
<dbReference type="AlphaFoldDB" id="A0A5N8XDM5"/>
<dbReference type="SUPFAM" id="SSF55811">
    <property type="entry name" value="Nudix"/>
    <property type="match status" value="1"/>
</dbReference>
<evidence type="ECO:0000256" key="1">
    <source>
        <dbReference type="ARBA" id="ARBA00001946"/>
    </source>
</evidence>
<evidence type="ECO:0000259" key="6">
    <source>
        <dbReference type="PROSITE" id="PS51462"/>
    </source>
</evidence>
<evidence type="ECO:0000256" key="3">
    <source>
        <dbReference type="ARBA" id="ARBA00022801"/>
    </source>
</evidence>
<dbReference type="InterPro" id="IPR020084">
    <property type="entry name" value="NUDIX_hydrolase_CS"/>
</dbReference>
<proteinExistence type="inferred from homology"/>
<evidence type="ECO:0000256" key="2">
    <source>
        <dbReference type="ARBA" id="ARBA00005582"/>
    </source>
</evidence>
<comment type="cofactor">
    <cofactor evidence="1">
        <name>Mg(2+)</name>
        <dbReference type="ChEBI" id="CHEBI:18420"/>
    </cofactor>
</comment>
<dbReference type="PANTHER" id="PTHR43046:SF12">
    <property type="entry name" value="GDP-MANNOSE MANNOSYL HYDROLASE"/>
    <property type="match status" value="1"/>
</dbReference>
<dbReference type="GO" id="GO:0016787">
    <property type="term" value="F:hydrolase activity"/>
    <property type="evidence" value="ECO:0007669"/>
    <property type="project" value="UniProtKB-KW"/>
</dbReference>
<name>A0A5N8XDM5_9ACTN</name>
<sequence length="167" mass="18664">MVPTPTPEEIVAHRPSARVVLLDESGRLLLFSARDHKDDSMRWFTAGGGLESGESYEQAALRELREETGLVDVDLGPQIWQGRPWRTVREGVTYEVTQRYFLARVPAFEVDTSAFQEVEKAAITGYRWWSVEELEKTSDLLRPAGLPALLKALLTDGPPSEPVLVDG</sequence>
<dbReference type="PROSITE" id="PS51462">
    <property type="entry name" value="NUDIX"/>
    <property type="match status" value="1"/>
</dbReference>
<dbReference type="PANTHER" id="PTHR43046">
    <property type="entry name" value="GDP-MANNOSE MANNOSYL HYDROLASE"/>
    <property type="match status" value="1"/>
</dbReference>